<evidence type="ECO:0000313" key="1">
    <source>
        <dbReference type="EMBL" id="MBP4139985.1"/>
    </source>
</evidence>
<comment type="caution">
    <text evidence="1">The sequence shown here is derived from an EMBL/GenBank/DDBJ whole genome shotgun (WGS) entry which is preliminary data.</text>
</comment>
<organism evidence="1 2">
    <name type="scientific">Flavobacterium geliluteum</name>
    <dbReference type="NCBI Taxonomy" id="2816120"/>
    <lineage>
        <taxon>Bacteria</taxon>
        <taxon>Pseudomonadati</taxon>
        <taxon>Bacteroidota</taxon>
        <taxon>Flavobacteriia</taxon>
        <taxon>Flavobacteriales</taxon>
        <taxon>Flavobacteriaceae</taxon>
        <taxon>Flavobacterium</taxon>
    </lineage>
</organism>
<keyword evidence="2" id="KW-1185">Reference proteome</keyword>
<dbReference type="AlphaFoldDB" id="A0A940XHN0"/>
<name>A0A940XHN0_9FLAO</name>
<dbReference type="Proteomes" id="UP000675047">
    <property type="component" value="Unassembled WGS sequence"/>
</dbReference>
<dbReference type="EMBL" id="JAGFBV010000043">
    <property type="protein sequence ID" value="MBP4139985.1"/>
    <property type="molecule type" value="Genomic_DNA"/>
</dbReference>
<reference evidence="1 2" key="1">
    <citation type="submission" date="2021-03" db="EMBL/GenBank/DDBJ databases">
        <title>Flavobacterium Flabelliformis Sp. Nov. And Flavobacterium Geliluteum Sp. Nov., Two Novel Multidrug Resistant Psychrophilic Species Isolated From Antarctica.</title>
        <authorList>
            <person name="Kralova S."/>
            <person name="Busse H.J."/>
            <person name="Bezdicek M."/>
            <person name="Nykrynova M."/>
            <person name="Kroupova E."/>
            <person name="Krsek D."/>
            <person name="Sedlacek I."/>
        </authorList>
    </citation>
    <scope>NUCLEOTIDE SEQUENCE [LARGE SCALE GENOMIC DNA]</scope>
    <source>
        <strain evidence="1 2">P7388</strain>
    </source>
</reference>
<protein>
    <submittedName>
        <fullName evidence="1">Uncharacterized protein</fullName>
    </submittedName>
</protein>
<evidence type="ECO:0000313" key="2">
    <source>
        <dbReference type="Proteomes" id="UP000675047"/>
    </source>
</evidence>
<gene>
    <name evidence="1" type="ORF">J3495_18080</name>
</gene>
<accession>A0A940XHN0</accession>
<sequence>MKTTTQNQIQDYLQWSTEEYEDRLLLAIMKWCEHYGQYPSVVQQLLANSSINKWFMMEYGKCELHFLKIVNVIPPQPDHLLAHYKACTAQMMIR</sequence>
<dbReference type="RefSeq" id="WP_210668228.1">
    <property type="nucleotide sequence ID" value="NZ_JAGFBV010000043.1"/>
</dbReference>
<proteinExistence type="predicted"/>